<dbReference type="STRING" id="1120995.SAMN02745245_01457"/>
<evidence type="ECO:0000313" key="6">
    <source>
        <dbReference type="Proteomes" id="UP000184032"/>
    </source>
</evidence>
<evidence type="ECO:0000259" key="3">
    <source>
        <dbReference type="Pfam" id="PF02678"/>
    </source>
</evidence>
<proteinExistence type="inferred from homology"/>
<accession>A0A1M5TGF6</accession>
<dbReference type="SUPFAM" id="SSF51182">
    <property type="entry name" value="RmlC-like cupins"/>
    <property type="match status" value="1"/>
</dbReference>
<evidence type="ECO:0000256" key="2">
    <source>
        <dbReference type="RuleBase" id="RU003457"/>
    </source>
</evidence>
<comment type="similarity">
    <text evidence="1 2">Belongs to the pirin family.</text>
</comment>
<dbReference type="InterPro" id="IPR012093">
    <property type="entry name" value="Pirin"/>
</dbReference>
<dbReference type="InterPro" id="IPR011051">
    <property type="entry name" value="RmlC_Cupin_sf"/>
</dbReference>
<name>A0A1M5TGF6_9FIRM</name>
<feature type="domain" description="Pirin N-terminal" evidence="3">
    <location>
        <begin position="59"/>
        <end position="139"/>
    </location>
</feature>
<organism evidence="5 6">
    <name type="scientific">Anaerosphaera aminiphila DSM 21120</name>
    <dbReference type="NCBI Taxonomy" id="1120995"/>
    <lineage>
        <taxon>Bacteria</taxon>
        <taxon>Bacillati</taxon>
        <taxon>Bacillota</taxon>
        <taxon>Tissierellia</taxon>
        <taxon>Tissierellales</taxon>
        <taxon>Peptoniphilaceae</taxon>
        <taxon>Anaerosphaera</taxon>
    </lineage>
</organism>
<dbReference type="PANTHER" id="PTHR13903:SF8">
    <property type="entry name" value="PIRIN"/>
    <property type="match status" value="1"/>
</dbReference>
<protein>
    <recommendedName>
        <fullName evidence="7">Pirin</fullName>
    </recommendedName>
</protein>
<dbReference type="Pfam" id="PF02678">
    <property type="entry name" value="Pirin"/>
    <property type="match status" value="1"/>
</dbReference>
<dbReference type="EMBL" id="FQXI01000011">
    <property type="protein sequence ID" value="SHH49794.1"/>
    <property type="molecule type" value="Genomic_DNA"/>
</dbReference>
<dbReference type="Gene3D" id="2.60.120.10">
    <property type="entry name" value="Jelly Rolls"/>
    <property type="match status" value="2"/>
</dbReference>
<feature type="domain" description="Pirin C-terminal" evidence="4">
    <location>
        <begin position="208"/>
        <end position="308"/>
    </location>
</feature>
<dbReference type="PANTHER" id="PTHR13903">
    <property type="entry name" value="PIRIN-RELATED"/>
    <property type="match status" value="1"/>
</dbReference>
<dbReference type="InterPro" id="IPR014710">
    <property type="entry name" value="RmlC-like_jellyroll"/>
</dbReference>
<dbReference type="OrthoDB" id="321327at2"/>
<dbReference type="CDD" id="cd02909">
    <property type="entry name" value="cupin_pirin_N"/>
    <property type="match status" value="1"/>
</dbReference>
<evidence type="ECO:0008006" key="7">
    <source>
        <dbReference type="Google" id="ProtNLM"/>
    </source>
</evidence>
<dbReference type="Proteomes" id="UP000184032">
    <property type="component" value="Unassembled WGS sequence"/>
</dbReference>
<evidence type="ECO:0000313" key="5">
    <source>
        <dbReference type="EMBL" id="SHH49794.1"/>
    </source>
</evidence>
<dbReference type="RefSeq" id="WP_073185053.1">
    <property type="nucleotide sequence ID" value="NZ_FQXI01000011.1"/>
</dbReference>
<keyword evidence="6" id="KW-1185">Reference proteome</keyword>
<dbReference type="Pfam" id="PF05726">
    <property type="entry name" value="Pirin_C"/>
    <property type="match status" value="1"/>
</dbReference>
<evidence type="ECO:0000256" key="1">
    <source>
        <dbReference type="ARBA" id="ARBA00008416"/>
    </source>
</evidence>
<evidence type="ECO:0000259" key="4">
    <source>
        <dbReference type="Pfam" id="PF05726"/>
    </source>
</evidence>
<reference evidence="6" key="1">
    <citation type="submission" date="2016-11" db="EMBL/GenBank/DDBJ databases">
        <authorList>
            <person name="Varghese N."/>
            <person name="Submissions S."/>
        </authorList>
    </citation>
    <scope>NUCLEOTIDE SEQUENCE [LARGE SCALE GENOMIC DNA]</scope>
    <source>
        <strain evidence="6">DSM 21120</strain>
    </source>
</reference>
<sequence>MNNIIKSITPTSTRIPVKSPFILASRLYNNYPAGNEKMEPTYYIENREIGNDFNLESPWRMYHGKKVPGFPSHPHRGFETVTIAAKGFVDHTDSVGSTGRYGNGDVQWLTTGKGAQHCEMFPLVNQDEENPFELFQIWLNLPKKNKMVDPYYQMFWNEDIPIVENKDSNGNISKVKVIAGDYKNAKALNPNPDSWAAEKENNVTIWIIELDPHAEFTIPATTETANRTLFYYEGDSLKIEEDEISKNNSLDLVPDREIKIKNGSKLSNLLLLEGEPINEPVASYGPFVMNTQKEIMQAFNDYQQTQFGGWPWDRNDPVNPIDSGRFAKYSDGTLSYPKEN</sequence>
<dbReference type="InterPro" id="IPR008778">
    <property type="entry name" value="Pirin_C_dom"/>
</dbReference>
<dbReference type="InterPro" id="IPR003829">
    <property type="entry name" value="Pirin_N_dom"/>
</dbReference>
<dbReference type="AlphaFoldDB" id="A0A1M5TGF6"/>
<gene>
    <name evidence="5" type="ORF">SAMN02745245_01457</name>
</gene>